<accession>A0A0G4F3F6</accession>
<evidence type="ECO:0000313" key="3">
    <source>
        <dbReference type="Proteomes" id="UP000041254"/>
    </source>
</evidence>
<feature type="compositionally biased region" description="Low complexity" evidence="1">
    <location>
        <begin position="340"/>
        <end position="354"/>
    </location>
</feature>
<protein>
    <recommendedName>
        <fullName evidence="4">DUF72 domain-containing protein</fullName>
    </recommendedName>
</protein>
<dbReference type="Gene3D" id="3.20.20.410">
    <property type="entry name" value="Protein of unknown function UPF0759"/>
    <property type="match status" value="1"/>
</dbReference>
<dbReference type="OrthoDB" id="5958500at2759"/>
<name>A0A0G4F3F6_VITBC</name>
<proteinExistence type="predicted"/>
<dbReference type="EMBL" id="CDMY01000366">
    <property type="protein sequence ID" value="CEM06361.1"/>
    <property type="molecule type" value="Genomic_DNA"/>
</dbReference>
<organism evidence="2 3">
    <name type="scientific">Vitrella brassicaformis (strain CCMP3155)</name>
    <dbReference type="NCBI Taxonomy" id="1169540"/>
    <lineage>
        <taxon>Eukaryota</taxon>
        <taxon>Sar</taxon>
        <taxon>Alveolata</taxon>
        <taxon>Colpodellida</taxon>
        <taxon>Vitrellaceae</taxon>
        <taxon>Vitrella</taxon>
    </lineage>
</organism>
<dbReference type="SUPFAM" id="SSF117396">
    <property type="entry name" value="TM1631-like"/>
    <property type="match status" value="1"/>
</dbReference>
<evidence type="ECO:0000313" key="2">
    <source>
        <dbReference type="EMBL" id="CEM06361.1"/>
    </source>
</evidence>
<dbReference type="PANTHER" id="PTHR30348">
    <property type="entry name" value="UNCHARACTERIZED PROTEIN YECE"/>
    <property type="match status" value="1"/>
</dbReference>
<sequence length="441" mass="48389">MSSAQTKVSFGFTSWQQGALVASKKFYPPNAKTGVDQLTFYANQYPCVEVDSSHYAMPTERRTKEWAAAVPKGFLFHVKVFGLFAKMKVPVGAIPRECREGLPVAETSAAESSKGEAQLSYEDLDDDTRDKLWSRYVEGMRPLADAKKLGCVLFQFQLNFAPTDGNRAYLEECVDRLSALKTTLVCEFRHKAWSEQQNLSFLLKNGIGLVLTDDDSTSTQNVNFRDVLSTTKDSSIIYFRLHRRYGDYRLLDDREIGVWRDLLKEACQKPTRKVFVLVGTDAEDHTLLNTRRLEQAIAPDGLADDWREQRKQANPLLRMLRNAAAAKAAKQEQTSDGPTAESAAASAGAGAADAGAGGSPGVKRELEETDEGREGEAEGAGGDSEKNETAERPKKQAKTASVSGGKGRKGGKEKGKGKDAKGKGQPDIRGFFLKGVNKETQ</sequence>
<feature type="compositionally biased region" description="Basic and acidic residues" evidence="1">
    <location>
        <begin position="383"/>
        <end position="394"/>
    </location>
</feature>
<feature type="compositionally biased region" description="Basic and acidic residues" evidence="1">
    <location>
        <begin position="362"/>
        <end position="376"/>
    </location>
</feature>
<evidence type="ECO:0000256" key="1">
    <source>
        <dbReference type="SAM" id="MobiDB-lite"/>
    </source>
</evidence>
<evidence type="ECO:0008006" key="4">
    <source>
        <dbReference type="Google" id="ProtNLM"/>
    </source>
</evidence>
<dbReference type="InterPro" id="IPR036520">
    <property type="entry name" value="UPF0759_sf"/>
</dbReference>
<feature type="region of interest" description="Disordered" evidence="1">
    <location>
        <begin position="324"/>
        <end position="441"/>
    </location>
</feature>
<keyword evidence="3" id="KW-1185">Reference proteome</keyword>
<reference evidence="2 3" key="1">
    <citation type="submission" date="2014-11" db="EMBL/GenBank/DDBJ databases">
        <authorList>
            <person name="Zhu J."/>
            <person name="Qi W."/>
            <person name="Song R."/>
        </authorList>
    </citation>
    <scope>NUCLEOTIDE SEQUENCE [LARGE SCALE GENOMIC DNA]</scope>
</reference>
<dbReference type="VEuPathDB" id="CryptoDB:Vbra_5591"/>
<dbReference type="Proteomes" id="UP000041254">
    <property type="component" value="Unassembled WGS sequence"/>
</dbReference>
<gene>
    <name evidence="2" type="ORF">Vbra_5591</name>
</gene>
<dbReference type="Pfam" id="PF01904">
    <property type="entry name" value="DUF72"/>
    <property type="match status" value="1"/>
</dbReference>
<dbReference type="InterPro" id="IPR002763">
    <property type="entry name" value="DUF72"/>
</dbReference>
<dbReference type="AlphaFoldDB" id="A0A0G4F3F6"/>
<dbReference type="OMA" id="HETFQKD"/>
<dbReference type="InParanoid" id="A0A0G4F3F6"/>
<dbReference type="PANTHER" id="PTHR30348:SF4">
    <property type="entry name" value="DUF72 DOMAIN-CONTAINING PROTEIN"/>
    <property type="match status" value="1"/>
</dbReference>
<feature type="compositionally biased region" description="Basic and acidic residues" evidence="1">
    <location>
        <begin position="410"/>
        <end position="426"/>
    </location>
</feature>